<dbReference type="PANTHER" id="PTHR37823:SF4">
    <property type="entry name" value="MENAQUINOL-CYTOCHROME C REDUCTASE CYTOCHROME B_C SUBUNIT"/>
    <property type="match status" value="1"/>
</dbReference>
<dbReference type="AlphaFoldDB" id="A0A078MK32"/>
<evidence type="ECO:0000256" key="7">
    <source>
        <dbReference type="PIRSR" id="PIRSR000025-2"/>
    </source>
</evidence>
<evidence type="ECO:0000256" key="8">
    <source>
        <dbReference type="SAM" id="Phobius"/>
    </source>
</evidence>
<keyword evidence="1" id="KW-0813">Transport</keyword>
<dbReference type="GO" id="GO:0016020">
    <property type="term" value="C:membrane"/>
    <property type="evidence" value="ECO:0007669"/>
    <property type="project" value="InterPro"/>
</dbReference>
<dbReference type="EMBL" id="LN483076">
    <property type="protein sequence ID" value="CEA05106.1"/>
    <property type="molecule type" value="Genomic_DNA"/>
</dbReference>
<feature type="binding site" description="axial binding residue" evidence="7">
    <location>
        <position position="93"/>
    </location>
    <ligand>
        <name>heme c</name>
        <dbReference type="ChEBI" id="CHEBI:61717"/>
    </ligand>
    <ligandPart>
        <name>Fe</name>
        <dbReference type="ChEBI" id="CHEBI:18248"/>
    </ligandPart>
</feature>
<evidence type="ECO:0000256" key="4">
    <source>
        <dbReference type="ARBA" id="ARBA00022982"/>
    </source>
</evidence>
<dbReference type="Gene3D" id="1.10.760.10">
    <property type="entry name" value="Cytochrome c-like domain"/>
    <property type="match status" value="1"/>
</dbReference>
<dbReference type="PATRIC" id="fig|1461583.4.peg.2225"/>
<dbReference type="HOGENOM" id="CLU_134966_2_0_9"/>
<feature type="domain" description="Cytochrome c" evidence="9">
    <location>
        <begin position="44"/>
        <end position="115"/>
    </location>
</feature>
<evidence type="ECO:0000259" key="9">
    <source>
        <dbReference type="PROSITE" id="PS51007"/>
    </source>
</evidence>
<keyword evidence="5 7" id="KW-0408">Iron</keyword>
<dbReference type="Pfam" id="PF13442">
    <property type="entry name" value="Cytochrome_CBB3"/>
    <property type="match status" value="1"/>
</dbReference>
<proteinExistence type="predicted"/>
<evidence type="ECO:0000256" key="3">
    <source>
        <dbReference type="ARBA" id="ARBA00022723"/>
    </source>
</evidence>
<name>A0A078MK32_9BACL</name>
<protein>
    <submittedName>
        <fullName evidence="10">Cytochrome c-550</fullName>
    </submittedName>
</protein>
<dbReference type="PANTHER" id="PTHR37823">
    <property type="entry name" value="CYTOCHROME C-553-LIKE"/>
    <property type="match status" value="1"/>
</dbReference>
<dbReference type="PIRSF" id="PIRSF000025">
    <property type="entry name" value="Cytc_Bsub_c550"/>
    <property type="match status" value="1"/>
</dbReference>
<dbReference type="GO" id="GO:0020037">
    <property type="term" value="F:heme binding"/>
    <property type="evidence" value="ECO:0007669"/>
    <property type="project" value="InterPro"/>
</dbReference>
<keyword evidence="2 6" id="KW-0349">Heme</keyword>
<keyword evidence="8" id="KW-0472">Membrane</keyword>
<sequence length="115" mass="11848">MKNSPIVPYLLIMAMGIAIIFFLSLDGAGKKQEAAKGDEGGAETTEVDGESIAKSSCIGCHGGDLTGQGTNPKIAGLDAERIQDVVKNGQNAMPAGLLQDPAEIEAVAEYVSSLK</sequence>
<feature type="binding site" description="covalent" evidence="6">
    <location>
        <position position="57"/>
    </location>
    <ligand>
        <name>heme c</name>
        <dbReference type="ChEBI" id="CHEBI:61717"/>
    </ligand>
</feature>
<keyword evidence="8" id="KW-1133">Transmembrane helix</keyword>
<keyword evidence="3 7" id="KW-0479">Metal-binding</keyword>
<dbReference type="GO" id="GO:0009055">
    <property type="term" value="F:electron transfer activity"/>
    <property type="evidence" value="ECO:0007669"/>
    <property type="project" value="InterPro"/>
</dbReference>
<dbReference type="GO" id="GO:0005506">
    <property type="term" value="F:iron ion binding"/>
    <property type="evidence" value="ECO:0007669"/>
    <property type="project" value="InterPro"/>
</dbReference>
<feature type="transmembrane region" description="Helical" evidence="8">
    <location>
        <begin position="6"/>
        <end position="25"/>
    </location>
</feature>
<comment type="PTM">
    <text evidence="6">Binds 1 heme c group covalently per subunit.</text>
</comment>
<dbReference type="InterPro" id="IPR036909">
    <property type="entry name" value="Cyt_c-like_dom_sf"/>
</dbReference>
<accession>A0A078MK32</accession>
<dbReference type="PROSITE" id="PS51007">
    <property type="entry name" value="CYTC"/>
    <property type="match status" value="1"/>
</dbReference>
<dbReference type="SUPFAM" id="SSF46626">
    <property type="entry name" value="Cytochrome c"/>
    <property type="match status" value="1"/>
</dbReference>
<dbReference type="InterPro" id="IPR012218">
    <property type="entry name" value="Cyt_c_BACSU-c550-type"/>
</dbReference>
<keyword evidence="4" id="KW-0249">Electron transport</keyword>
<feature type="binding site" description="axial binding residue" evidence="7">
    <location>
        <position position="61"/>
    </location>
    <ligand>
        <name>heme c</name>
        <dbReference type="ChEBI" id="CHEBI:61717"/>
    </ligand>
    <ligandPart>
        <name>Fe</name>
        <dbReference type="ChEBI" id="CHEBI:18248"/>
    </ligandPart>
</feature>
<evidence type="ECO:0000256" key="2">
    <source>
        <dbReference type="ARBA" id="ARBA00022617"/>
    </source>
</evidence>
<evidence type="ECO:0000256" key="1">
    <source>
        <dbReference type="ARBA" id="ARBA00022448"/>
    </source>
</evidence>
<dbReference type="InterPro" id="IPR051811">
    <property type="entry name" value="Cytochrome_c550/c551-like"/>
</dbReference>
<dbReference type="InterPro" id="IPR009056">
    <property type="entry name" value="Cyt_c-like_dom"/>
</dbReference>
<keyword evidence="8" id="KW-0812">Transmembrane</keyword>
<reference evidence="10" key="1">
    <citation type="submission" date="2014-07" db="EMBL/GenBank/DDBJ databases">
        <authorList>
            <person name="Urmite Genomes Urmite Genomes"/>
        </authorList>
    </citation>
    <scope>NUCLEOTIDE SEQUENCE</scope>
    <source>
        <strain evidence="10">13S34_air</strain>
    </source>
</reference>
<evidence type="ECO:0000256" key="5">
    <source>
        <dbReference type="ARBA" id="ARBA00023004"/>
    </source>
</evidence>
<evidence type="ECO:0000256" key="6">
    <source>
        <dbReference type="PIRSR" id="PIRSR000025-1"/>
    </source>
</evidence>
<feature type="binding site" description="covalent" evidence="6">
    <location>
        <position position="60"/>
    </location>
    <ligand>
        <name>heme c</name>
        <dbReference type="ChEBI" id="CHEBI:61717"/>
    </ligand>
</feature>
<evidence type="ECO:0000313" key="10">
    <source>
        <dbReference type="EMBL" id="CEA05106.1"/>
    </source>
</evidence>
<organism evidence="10">
    <name type="scientific">Metalysinibacillus saudimassiliensis</name>
    <dbReference type="NCBI Taxonomy" id="1461583"/>
    <lineage>
        <taxon>Bacteria</taxon>
        <taxon>Bacillati</taxon>
        <taxon>Bacillota</taxon>
        <taxon>Bacilli</taxon>
        <taxon>Bacillales</taxon>
        <taxon>Caryophanaceae</taxon>
        <taxon>Metalysinibacillus</taxon>
    </lineage>
</organism>
<gene>
    <name evidence="10" type="primary">cccA_2</name>
    <name evidence="10" type="ORF">BN1050_02310</name>
</gene>